<gene>
    <name evidence="2" type="ORF">IB285_06240</name>
</gene>
<dbReference type="Gene3D" id="3.30.460.10">
    <property type="entry name" value="Beta Polymerase, domain 2"/>
    <property type="match status" value="1"/>
</dbReference>
<dbReference type="InterPro" id="IPR041633">
    <property type="entry name" value="Polbeta"/>
</dbReference>
<proteinExistence type="predicted"/>
<comment type="caution">
    <text evidence="2">The sequence shown here is derived from an EMBL/GenBank/DDBJ whole genome shotgun (WGS) entry which is preliminary data.</text>
</comment>
<reference evidence="2 3" key="1">
    <citation type="submission" date="2020-09" db="EMBL/GenBank/DDBJ databases">
        <authorList>
            <person name="Yoon J.-W."/>
        </authorList>
    </citation>
    <scope>NUCLEOTIDE SEQUENCE [LARGE SCALE GENOMIC DNA]</scope>
    <source>
        <strain evidence="2 3">KMU-140</strain>
    </source>
</reference>
<feature type="domain" description="HEPN" evidence="1">
    <location>
        <begin position="173"/>
        <end position="293"/>
    </location>
</feature>
<dbReference type="Proteomes" id="UP000635384">
    <property type="component" value="Unassembled WGS sequence"/>
</dbReference>
<dbReference type="SUPFAM" id="SSF81301">
    <property type="entry name" value="Nucleotidyltransferase"/>
    <property type="match status" value="1"/>
</dbReference>
<dbReference type="RefSeq" id="WP_190787364.1">
    <property type="nucleotide sequence ID" value="NZ_JACXLC010000001.1"/>
</dbReference>
<dbReference type="EMBL" id="JACXLC010000001">
    <property type="protein sequence ID" value="MBD2841860.1"/>
    <property type="molecule type" value="Genomic_DNA"/>
</dbReference>
<evidence type="ECO:0000259" key="1">
    <source>
        <dbReference type="PROSITE" id="PS50910"/>
    </source>
</evidence>
<dbReference type="PANTHER" id="PTHR33933">
    <property type="entry name" value="NUCLEOTIDYLTRANSFERASE"/>
    <property type="match status" value="1"/>
</dbReference>
<dbReference type="SMART" id="SM00748">
    <property type="entry name" value="HEPN"/>
    <property type="match status" value="1"/>
</dbReference>
<dbReference type="PROSITE" id="PS50910">
    <property type="entry name" value="HEPN"/>
    <property type="match status" value="1"/>
</dbReference>
<name>A0ABR8KQQ0_9SPHN</name>
<protein>
    <submittedName>
        <fullName evidence="2">HEPN domain-containing protein</fullName>
    </submittedName>
</protein>
<accession>A0ABR8KQQ0</accession>
<dbReference type="Pfam" id="PF05168">
    <property type="entry name" value="HEPN"/>
    <property type="match status" value="1"/>
</dbReference>
<dbReference type="InterPro" id="IPR043519">
    <property type="entry name" value="NT_sf"/>
</dbReference>
<dbReference type="Pfam" id="PF18765">
    <property type="entry name" value="Polbeta"/>
    <property type="match status" value="1"/>
</dbReference>
<dbReference type="InterPro" id="IPR052548">
    <property type="entry name" value="Type_VII_TA_antitoxin"/>
</dbReference>
<organism evidence="2 3">
    <name type="scientific">Erythrobacter rubeus</name>
    <dbReference type="NCBI Taxonomy" id="2760803"/>
    <lineage>
        <taxon>Bacteria</taxon>
        <taxon>Pseudomonadati</taxon>
        <taxon>Pseudomonadota</taxon>
        <taxon>Alphaproteobacteria</taxon>
        <taxon>Sphingomonadales</taxon>
        <taxon>Erythrobacteraceae</taxon>
        <taxon>Erythrobacter/Porphyrobacter group</taxon>
        <taxon>Erythrobacter</taxon>
    </lineage>
</organism>
<keyword evidence="3" id="KW-1185">Reference proteome</keyword>
<sequence length="312" mass="36519">MKTDLDHLPPQKQRELERVVQLIFEEFDDAFALARHEWKKAGRILKVILYGSYARGTWVDEPHTAKGYQSDYDLLIIVNDKRLTDRVKYWAKLDDRLMREYGVTKTLKTPVNFIVHTLQEVNDGLAHGRYFFMDVKDDGVALYQSDDAELHTPKPKTPTQALAMAQEYFDEWMPSANRFKKAAGFLADDGGLREAAFNMHQACERLYHCVLLVCTFYTPHVHNLGFLRTQAERIDARLTHVWPRETKRDRARFEKLKEAYVKARYSKHYRITKEELEWLGEQVEDLGCVVHEVCTERLEKLKADARARPDKA</sequence>
<dbReference type="CDD" id="cd05403">
    <property type="entry name" value="NT_KNTase_like"/>
    <property type="match status" value="1"/>
</dbReference>
<evidence type="ECO:0000313" key="2">
    <source>
        <dbReference type="EMBL" id="MBD2841860.1"/>
    </source>
</evidence>
<evidence type="ECO:0000313" key="3">
    <source>
        <dbReference type="Proteomes" id="UP000635384"/>
    </source>
</evidence>
<dbReference type="Gene3D" id="1.20.120.330">
    <property type="entry name" value="Nucleotidyltransferases domain 2"/>
    <property type="match status" value="1"/>
</dbReference>
<dbReference type="PANTHER" id="PTHR33933:SF1">
    <property type="entry name" value="PROTEIN ADENYLYLTRANSFERASE MNTA-RELATED"/>
    <property type="match status" value="1"/>
</dbReference>
<dbReference type="SUPFAM" id="SSF81593">
    <property type="entry name" value="Nucleotidyltransferase substrate binding subunit/domain"/>
    <property type="match status" value="1"/>
</dbReference>
<dbReference type="InterPro" id="IPR007842">
    <property type="entry name" value="HEPN_dom"/>
</dbReference>